<dbReference type="eggNOG" id="COG2130">
    <property type="taxonomic scope" value="Bacteria"/>
</dbReference>
<dbReference type="InterPro" id="IPR011032">
    <property type="entry name" value="GroES-like_sf"/>
</dbReference>
<dbReference type="Proteomes" id="UP000027931">
    <property type="component" value="Unassembled WGS sequence"/>
</dbReference>
<dbReference type="Pfam" id="PF00107">
    <property type="entry name" value="ADH_zinc_N"/>
    <property type="match status" value="1"/>
</dbReference>
<dbReference type="SUPFAM" id="SSF50129">
    <property type="entry name" value="GroES-like"/>
    <property type="match status" value="1"/>
</dbReference>
<protein>
    <submittedName>
        <fullName evidence="3">Alcohol dehydrogenase</fullName>
    </submittedName>
</protein>
<dbReference type="InterPro" id="IPR013149">
    <property type="entry name" value="ADH-like_C"/>
</dbReference>
<dbReference type="SMART" id="SM00829">
    <property type="entry name" value="PKS_ER"/>
    <property type="match status" value="1"/>
</dbReference>
<proteinExistence type="predicted"/>
<dbReference type="InterPro" id="IPR041694">
    <property type="entry name" value="ADH_N_2"/>
</dbReference>
<dbReference type="PANTHER" id="PTHR43205">
    <property type="entry name" value="PROSTAGLANDIN REDUCTASE"/>
    <property type="match status" value="1"/>
</dbReference>
<dbReference type="SUPFAM" id="SSF51735">
    <property type="entry name" value="NAD(P)-binding Rossmann-fold domains"/>
    <property type="match status" value="1"/>
</dbReference>
<name>A0A074LMN2_9BACL</name>
<evidence type="ECO:0000259" key="2">
    <source>
        <dbReference type="SMART" id="SM00829"/>
    </source>
</evidence>
<dbReference type="FunFam" id="3.40.50.720:FF:000121">
    <property type="entry name" value="Prostaglandin reductase 2"/>
    <property type="match status" value="1"/>
</dbReference>
<dbReference type="GO" id="GO:0016628">
    <property type="term" value="F:oxidoreductase activity, acting on the CH-CH group of donors, NAD or NADP as acceptor"/>
    <property type="evidence" value="ECO:0007669"/>
    <property type="project" value="InterPro"/>
</dbReference>
<dbReference type="AlphaFoldDB" id="A0A074LMN2"/>
<accession>A0A074LMN2</accession>
<dbReference type="PANTHER" id="PTHR43205:SF7">
    <property type="entry name" value="PROSTAGLANDIN REDUCTASE 1"/>
    <property type="match status" value="1"/>
</dbReference>
<dbReference type="OrthoDB" id="9805663at2"/>
<evidence type="ECO:0000313" key="3">
    <source>
        <dbReference type="EMBL" id="KEO82399.1"/>
    </source>
</evidence>
<gene>
    <name evidence="3" type="ORF">EL26_15870</name>
</gene>
<dbReference type="Pfam" id="PF16884">
    <property type="entry name" value="ADH_N_2"/>
    <property type="match status" value="1"/>
</dbReference>
<evidence type="ECO:0000256" key="1">
    <source>
        <dbReference type="ARBA" id="ARBA00023002"/>
    </source>
</evidence>
<dbReference type="STRING" id="1157490.EL26_15870"/>
<keyword evidence="4" id="KW-1185">Reference proteome</keyword>
<dbReference type="InterPro" id="IPR036291">
    <property type="entry name" value="NAD(P)-bd_dom_sf"/>
</dbReference>
<dbReference type="InterPro" id="IPR020843">
    <property type="entry name" value="ER"/>
</dbReference>
<sequence length="338" mass="36759">MTQRKNRQFLLVSRPVGMPADENFELREAAVPELEDGQVLVRTLYLSVDPYMRGRMSDAKSYVEPFALGEVLQGGVVGEIVESKNERWKAGDVVVGLLGWQEYSVSNGRGLLKIDPSVAPITTALHVVGMTGLTAYFGLLDIGKPQEGETVVVSGAAGAVGTVVGQIAKIKGCRVVGIAGDDEKCAYLTEELGFDAAINYKTADLNAALKESCPNGVDVYFDNVGGDITEAVMRRINFQARIPICGQISQYNLEKPDLGPRIVFTQLLKSSALAKGFIVNDYAKQHKEGMQQLAQWVMEGKIKYRENIVDGLENVVEAFLGLFRGDNIGKQLVKVADL</sequence>
<dbReference type="EMBL" id="JMIR01000023">
    <property type="protein sequence ID" value="KEO82399.1"/>
    <property type="molecule type" value="Genomic_DNA"/>
</dbReference>
<organism evidence="3 4">
    <name type="scientific">Tumebacillus flagellatus</name>
    <dbReference type="NCBI Taxonomy" id="1157490"/>
    <lineage>
        <taxon>Bacteria</taxon>
        <taxon>Bacillati</taxon>
        <taxon>Bacillota</taxon>
        <taxon>Bacilli</taxon>
        <taxon>Bacillales</taxon>
        <taxon>Alicyclobacillaceae</taxon>
        <taxon>Tumebacillus</taxon>
    </lineage>
</organism>
<reference evidence="3 4" key="1">
    <citation type="journal article" date="2013" name="Int. J. Syst. Evol. Microbiol.">
        <title>Tumebacillus flagellatus sp. nov., an alpha-amylase/pullulanase-producing bacterium isolated from cassava wastewater.</title>
        <authorList>
            <person name="Wang Q."/>
            <person name="Xie N."/>
            <person name="Qin Y."/>
            <person name="Shen N."/>
            <person name="Zhu J."/>
            <person name="Mi H."/>
            <person name="Huang R."/>
        </authorList>
    </citation>
    <scope>NUCLEOTIDE SEQUENCE [LARGE SCALE GENOMIC DNA]</scope>
    <source>
        <strain evidence="3 4">GST4</strain>
    </source>
</reference>
<dbReference type="InterPro" id="IPR045010">
    <property type="entry name" value="MDR_fam"/>
</dbReference>
<dbReference type="Gene3D" id="3.40.50.720">
    <property type="entry name" value="NAD(P)-binding Rossmann-like Domain"/>
    <property type="match status" value="1"/>
</dbReference>
<dbReference type="CDD" id="cd05288">
    <property type="entry name" value="PGDH"/>
    <property type="match status" value="1"/>
</dbReference>
<feature type="domain" description="Enoyl reductase (ER)" evidence="2">
    <location>
        <begin position="20"/>
        <end position="333"/>
    </location>
</feature>
<comment type="caution">
    <text evidence="3">The sequence shown here is derived from an EMBL/GenBank/DDBJ whole genome shotgun (WGS) entry which is preliminary data.</text>
</comment>
<evidence type="ECO:0000313" key="4">
    <source>
        <dbReference type="Proteomes" id="UP000027931"/>
    </source>
</evidence>
<dbReference type="RefSeq" id="WP_038090619.1">
    <property type="nucleotide sequence ID" value="NZ_JMIR01000023.1"/>
</dbReference>
<keyword evidence="1" id="KW-0560">Oxidoreductase</keyword>
<dbReference type="Gene3D" id="3.90.180.10">
    <property type="entry name" value="Medium-chain alcohol dehydrogenases, catalytic domain"/>
    <property type="match status" value="1"/>
</dbReference>